<sequence length="1836" mass="211024">MKKKKLELSVANIDSVIDKITCHGLEPEEWLVATASQVGKLHKELRDSLRKHKNAKFFDNRELFAFHYYNLGKVFYELFRKHHVDSLSVVQWIEKCLSVVKEIPGHQNKALSKLSEDAEYALKNVQEIRRAVLRHNSSRKMLALGDVPQDVDVIEDFCCEGDEKKRIQRELRNMALLRVITFLEDCISNPSNRISASFLSFPLSKAYSAAGIPSLGNKFDNTTGHLMRTWLSLEEDYADKKQEMKSRIRKLVKDKRGVQQVIDEISEQFHNKTLSTIDVAYIERKYFEFCSQEFVDESVTYFKKLKDNKSRQIIMDILPELKVCDSLLHVPHPLNELEYYAPMKNNYWVMQKDANDEALRNLKTKCFETVLEYIDQGRRELRFLEVFIEFLDSSKDIQYLEQVLDLSDFCSHESSFGDFIRKLLNLEDEFGPHLKAVQEAAKPLLKNDLFYSKEFKKIIYDFLRSPEFQLKEIDGRVVLEVCSNRMVLSDILLQEQFNRMLSDPSCEEVHFVGSNVMHVDVHFEKSKFHGKNIVVITKTLFVHDDITWNVSGNDGISKFTSEAGTAPSGVGIDGRDGEAGESGGNVLISAEYVVNPEKLRIISHGGAGGKGQNGGDGGDGAHGSSIDERTFRLKFPASANFSYENLRQNVLRTMENIQFEYNSRIKLKHYLRQGNTVYSERNLDDIIRDLKDSKLGYHIYIEAITEKGNEITFSFKAYETLSYRQAFLLFKGADGKPGFKGGEHGLGGQGGFPGEISVRNTRGLISPFNIATVGSHGSEGPPGIGGTYGNHGKSGSDIGYLDFMISKWIVHDTWPKYFGLDGDSKIRLQYHEYGPTNPNVVFCPYLDKKVGRGYVSMEVARNTHTLLSQYRQRTNTRSNASRESHVKARRKKTVSHSNVLAHYQQHINSIGKSSLSNLHGEINNAQALVAIEEKRKSQEEVAMKSRVMRGATFRREPNRIKDLEEEEDGNLIIDRNVNNQDVNNDRYKMISKVDSPSKDHLICLLEISRELESRETPIDSSMNRIDLVTTMRYLVTGKAESNEISHRILGRLNQYIFGNEDEQCRKLKNVCIDVLAYNGHELLDVVKTFIFEAGPLEGSSLDAKSWYEKYKLLDDRKKLGLLVFPESVEKLDREFISLISSKHPESDSGVMTDFLQFIEERGSESITCLELLAYVFKVNIRLYITIKNQQFGFVLKRNLNPSCQQSYHLLIDSNNKRTLMDVDADYCNLENQRERSGVLFAKIISATQKFSKKQEFDDYLAKKAYDLSNVDEVWELLPKPTPNLKDTVDRILQYFPNPKEKIILKPRLYKLSPKYVGRTDVLENILKRFSIEGNHITAQELVRLTTSVLRSVADGKKNMNIYRWIVVAYPQHHWISEILLMDIETFFRRSLQEKTIWRQYLRKIENNAILVMVGDKIRALDPEKLHSVSCLDQIFSLLSEIPTMELQMGKLGLTEWPYRLKEKYWKHRLSSLMVQMEDDLSTCAYYTLSIENVCGSEIMNKFIKILAEKKFRITPTEMCSILSNFNDERWNLGEVELEFLSKCNTLSDWEKIMKKEHLNNCKEARNTERLVQLIKDNANTSENVKEILAKIQNQLNTIFRPQSCSDLVEKTETRPIHQYSESDITKWVQRFKEEIETNSEEIKRKDFLDNMNSEALAVIDRGIQLKRGFRLRDTQRLTVMILLENDRSTLAQVATGEGKSLIVVAASIIKALKGEKVDIITSSSVLAKRDANDNADIYELFGINVSHNCKEDVELRKAAYSGNQVVYGDLSSFQRDHLLHEFYNINVLGDRNFGSVVVDEVDSMLLDKGNNMLYLSHGIPGLDKLESLYLYIWRWI</sequence>
<evidence type="ECO:0000256" key="3">
    <source>
        <dbReference type="SAM" id="MobiDB-lite"/>
    </source>
</evidence>
<dbReference type="GO" id="GO:0016020">
    <property type="term" value="C:membrane"/>
    <property type="evidence" value="ECO:0007669"/>
    <property type="project" value="InterPro"/>
</dbReference>
<dbReference type="Pfam" id="PF07517">
    <property type="entry name" value="SecA_DEAD"/>
    <property type="match status" value="1"/>
</dbReference>
<evidence type="ECO:0000256" key="2">
    <source>
        <dbReference type="ARBA" id="ARBA00023010"/>
    </source>
</evidence>
<dbReference type="EMBL" id="GDHC01016206">
    <property type="protein sequence ID" value="JAQ02423.1"/>
    <property type="molecule type" value="Transcribed_RNA"/>
</dbReference>
<feature type="domain" description="Helicase ATP-binding" evidence="4">
    <location>
        <begin position="1680"/>
        <end position="1816"/>
    </location>
</feature>
<dbReference type="InterPro" id="IPR014001">
    <property type="entry name" value="Helicase_ATP-bd"/>
</dbReference>
<name>A0A146L1J3_LYGHE</name>
<keyword evidence="1" id="KW-0653">Protein transport</keyword>
<dbReference type="PROSITE" id="PS51192">
    <property type="entry name" value="HELICASE_ATP_BIND_1"/>
    <property type="match status" value="1"/>
</dbReference>
<dbReference type="GO" id="GO:0006886">
    <property type="term" value="P:intracellular protein transport"/>
    <property type="evidence" value="ECO:0007669"/>
    <property type="project" value="InterPro"/>
</dbReference>
<dbReference type="GO" id="GO:0005524">
    <property type="term" value="F:ATP binding"/>
    <property type="evidence" value="ECO:0007669"/>
    <property type="project" value="InterPro"/>
</dbReference>
<evidence type="ECO:0000256" key="1">
    <source>
        <dbReference type="ARBA" id="ARBA00022927"/>
    </source>
</evidence>
<dbReference type="InterPro" id="IPR014018">
    <property type="entry name" value="SecA_motor_DEAD"/>
</dbReference>
<dbReference type="PANTHER" id="PTHR30612:SF0">
    <property type="entry name" value="CHLOROPLAST PROTEIN-TRANSPORTING ATPASE"/>
    <property type="match status" value="1"/>
</dbReference>
<feature type="non-terminal residue" evidence="6">
    <location>
        <position position="1836"/>
    </location>
</feature>
<evidence type="ECO:0000313" key="6">
    <source>
        <dbReference type="EMBL" id="JAQ02423.1"/>
    </source>
</evidence>
<accession>A0A146L1J3</accession>
<dbReference type="InterPro" id="IPR027417">
    <property type="entry name" value="P-loop_NTPase"/>
</dbReference>
<dbReference type="SUPFAM" id="SSF52540">
    <property type="entry name" value="P-loop containing nucleoside triphosphate hydrolases"/>
    <property type="match status" value="1"/>
</dbReference>
<dbReference type="PROSITE" id="PS51196">
    <property type="entry name" value="SECA_MOTOR_DEAD"/>
    <property type="match status" value="1"/>
</dbReference>
<dbReference type="GO" id="GO:0006605">
    <property type="term" value="P:protein targeting"/>
    <property type="evidence" value="ECO:0007669"/>
    <property type="project" value="InterPro"/>
</dbReference>
<dbReference type="PANTHER" id="PTHR30612">
    <property type="entry name" value="SECA INNER MEMBRANE COMPONENT OF SEC PROTEIN SECRETION SYSTEM"/>
    <property type="match status" value="1"/>
</dbReference>
<keyword evidence="1" id="KW-0813">Transport</keyword>
<gene>
    <name evidence="6" type="primary">secA_3</name>
    <name evidence="6" type="ORF">g.89913</name>
</gene>
<protein>
    <submittedName>
        <fullName evidence="6">Protein translocase subunit SecA</fullName>
    </submittedName>
</protein>
<reference evidence="6" key="1">
    <citation type="journal article" date="2016" name="Gigascience">
        <title>De novo construction of an expanded transcriptome assembly for the western tarnished plant bug, Lygus hesperus.</title>
        <authorList>
            <person name="Tassone E.E."/>
            <person name="Geib S.M."/>
            <person name="Hall B."/>
            <person name="Fabrick J.A."/>
            <person name="Brent C.S."/>
            <person name="Hull J.J."/>
        </authorList>
    </citation>
    <scope>NUCLEOTIDE SEQUENCE</scope>
</reference>
<organism evidence="6">
    <name type="scientific">Lygus hesperus</name>
    <name type="common">Western plant bug</name>
    <dbReference type="NCBI Taxonomy" id="30085"/>
    <lineage>
        <taxon>Eukaryota</taxon>
        <taxon>Metazoa</taxon>
        <taxon>Ecdysozoa</taxon>
        <taxon>Arthropoda</taxon>
        <taxon>Hexapoda</taxon>
        <taxon>Insecta</taxon>
        <taxon>Pterygota</taxon>
        <taxon>Neoptera</taxon>
        <taxon>Paraneoptera</taxon>
        <taxon>Hemiptera</taxon>
        <taxon>Heteroptera</taxon>
        <taxon>Panheteroptera</taxon>
        <taxon>Cimicomorpha</taxon>
        <taxon>Miridae</taxon>
        <taxon>Mirini</taxon>
        <taxon>Lygus</taxon>
    </lineage>
</organism>
<dbReference type="Gene3D" id="3.40.50.300">
    <property type="entry name" value="P-loop containing nucleotide triphosphate hydrolases"/>
    <property type="match status" value="1"/>
</dbReference>
<keyword evidence="2" id="KW-0811">Translocation</keyword>
<feature type="region of interest" description="Disordered" evidence="3">
    <location>
        <begin position="872"/>
        <end position="895"/>
    </location>
</feature>
<feature type="domain" description="SecA family profile" evidence="5">
    <location>
        <begin position="1584"/>
        <end position="1836"/>
    </location>
</feature>
<evidence type="ECO:0000259" key="5">
    <source>
        <dbReference type="PROSITE" id="PS51196"/>
    </source>
</evidence>
<proteinExistence type="predicted"/>
<dbReference type="InterPro" id="IPR011115">
    <property type="entry name" value="SecA_DEAD"/>
</dbReference>
<dbReference type="InterPro" id="IPR000185">
    <property type="entry name" value="SecA"/>
</dbReference>
<dbReference type="GO" id="GO:0017038">
    <property type="term" value="P:protein import"/>
    <property type="evidence" value="ECO:0007669"/>
    <property type="project" value="InterPro"/>
</dbReference>
<evidence type="ECO:0000259" key="4">
    <source>
        <dbReference type="PROSITE" id="PS51192"/>
    </source>
</evidence>
<dbReference type="SMART" id="SM00957">
    <property type="entry name" value="SecA_DEAD"/>
    <property type="match status" value="1"/>
</dbReference>